<dbReference type="GO" id="GO:0000981">
    <property type="term" value="F:DNA-binding transcription factor activity, RNA polymerase II-specific"/>
    <property type="evidence" value="ECO:0007669"/>
    <property type="project" value="TreeGrafter"/>
</dbReference>
<dbReference type="GO" id="GO:0005634">
    <property type="term" value="C:nucleus"/>
    <property type="evidence" value="ECO:0007669"/>
    <property type="project" value="UniProtKB-SubCell"/>
</dbReference>
<evidence type="ECO:0000256" key="6">
    <source>
        <dbReference type="ARBA" id="ARBA00023125"/>
    </source>
</evidence>
<dbReference type="Gene3D" id="3.30.160.60">
    <property type="entry name" value="Classic Zinc Finger"/>
    <property type="match status" value="3"/>
</dbReference>
<feature type="domain" description="C2H2-type" evidence="11">
    <location>
        <begin position="382"/>
        <end position="411"/>
    </location>
</feature>
<keyword evidence="5" id="KW-0862">Zinc</keyword>
<evidence type="ECO:0000256" key="4">
    <source>
        <dbReference type="ARBA" id="ARBA00022771"/>
    </source>
</evidence>
<evidence type="ECO:0000256" key="5">
    <source>
        <dbReference type="ARBA" id="ARBA00022833"/>
    </source>
</evidence>
<dbReference type="EnsemblMetazoa" id="G23193.1">
    <property type="protein sequence ID" value="G23193.1:cds"/>
    <property type="gene ID" value="G23193"/>
</dbReference>
<dbReference type="PANTHER" id="PTHR24388:SF54">
    <property type="entry name" value="PROTEIN ESCARGOT"/>
    <property type="match status" value="1"/>
</dbReference>
<keyword evidence="13" id="KW-1185">Reference proteome</keyword>
<evidence type="ECO:0000313" key="13">
    <source>
        <dbReference type="Proteomes" id="UP000005408"/>
    </source>
</evidence>
<evidence type="ECO:0000256" key="7">
    <source>
        <dbReference type="ARBA" id="ARBA00023242"/>
    </source>
</evidence>
<name>A0A8W8KBF5_MAGGI</name>
<evidence type="ECO:0000256" key="1">
    <source>
        <dbReference type="ARBA" id="ARBA00004123"/>
    </source>
</evidence>
<dbReference type="Pfam" id="PF00096">
    <property type="entry name" value="zf-C2H2"/>
    <property type="match status" value="4"/>
</dbReference>
<evidence type="ECO:0000313" key="12">
    <source>
        <dbReference type="EnsemblMetazoa" id="G23193.1:cds"/>
    </source>
</evidence>
<dbReference type="InterPro" id="IPR013087">
    <property type="entry name" value="Znf_C2H2_type"/>
</dbReference>
<dbReference type="SMART" id="SM00355">
    <property type="entry name" value="ZnF_C2H2"/>
    <property type="match status" value="4"/>
</dbReference>
<organism evidence="12 13">
    <name type="scientific">Magallana gigas</name>
    <name type="common">Pacific oyster</name>
    <name type="synonym">Crassostrea gigas</name>
    <dbReference type="NCBI Taxonomy" id="29159"/>
    <lineage>
        <taxon>Eukaryota</taxon>
        <taxon>Metazoa</taxon>
        <taxon>Spiralia</taxon>
        <taxon>Lophotrochozoa</taxon>
        <taxon>Mollusca</taxon>
        <taxon>Bivalvia</taxon>
        <taxon>Autobranchia</taxon>
        <taxon>Pteriomorphia</taxon>
        <taxon>Ostreida</taxon>
        <taxon>Ostreoidea</taxon>
        <taxon>Ostreidae</taxon>
        <taxon>Magallana</taxon>
    </lineage>
</organism>
<evidence type="ECO:0000256" key="10">
    <source>
        <dbReference type="SAM" id="MobiDB-lite"/>
    </source>
</evidence>
<dbReference type="GO" id="GO:0000978">
    <property type="term" value="F:RNA polymerase II cis-regulatory region sequence-specific DNA binding"/>
    <property type="evidence" value="ECO:0007669"/>
    <property type="project" value="TreeGrafter"/>
</dbReference>
<dbReference type="InterPro" id="IPR036236">
    <property type="entry name" value="Znf_C2H2_sf"/>
</dbReference>
<dbReference type="SUPFAM" id="SSF57667">
    <property type="entry name" value="beta-beta-alpha zinc fingers"/>
    <property type="match status" value="2"/>
</dbReference>
<feature type="compositionally biased region" description="Acidic residues" evidence="10">
    <location>
        <begin position="184"/>
        <end position="193"/>
    </location>
</feature>
<dbReference type="FunFam" id="3.30.160.60:FF:000125">
    <property type="entry name" value="Putative zinc finger protein 143"/>
    <property type="match status" value="1"/>
</dbReference>
<feature type="compositionally biased region" description="Low complexity" evidence="10">
    <location>
        <begin position="165"/>
        <end position="183"/>
    </location>
</feature>
<dbReference type="Proteomes" id="UP000005408">
    <property type="component" value="Unassembled WGS sequence"/>
</dbReference>
<sequence>MSAIAFARSSVDRRCDFPNKVAYVLLGEQLLKPFRYSSRFFHQRLVFRCGQTLHTSNGATVRNYKSRKYSRHSEFDPNVMTTRSGLAIRKVSVTPMFAGAAKYSYMEETVARRQKPNYKTPSTQKRKSMNHLPFVTRFYLGLKIPDLDLCGNDSKDFDSRDDDTTQTSTSPTSKPGSDRLLLGDSDDEVFDSSTDDEFCDSIIAKSRDYEYQRMELEETETKTEAPRNIADALPNLKPVIKIPDTKHSVHETLVESLADSLENFRYPSPTQSVTAGISELSLSGPVTIMSTNPTPTLTAFTAPTVTTIRSGVIFQAKPAFTDLPPFKCEVCEKEFYVSANYTTHLRTHDAQTKNKCDVCGKVFTRSWLLKGHMRTHTGERPFVCPHKDCDKAFADKSNLRSHMLIHSVTSKNFSCQKCGRSFAQKRYLHKHLLEVCRVIQ</sequence>
<dbReference type="GO" id="GO:0008270">
    <property type="term" value="F:zinc ion binding"/>
    <property type="evidence" value="ECO:0007669"/>
    <property type="project" value="UniProtKB-KW"/>
</dbReference>
<protein>
    <recommendedName>
        <fullName evidence="11">C2H2-type domain-containing protein</fullName>
    </recommendedName>
</protein>
<dbReference type="FunFam" id="3.30.160.60:FF:000043">
    <property type="entry name" value="Scratch family zinc finger 2"/>
    <property type="match status" value="1"/>
</dbReference>
<proteinExistence type="inferred from homology"/>
<reference evidence="12" key="1">
    <citation type="submission" date="2022-08" db="UniProtKB">
        <authorList>
            <consortium name="EnsemblMetazoa"/>
        </authorList>
    </citation>
    <scope>IDENTIFICATION</scope>
    <source>
        <strain evidence="12">05x7-T-G4-1.051#20</strain>
    </source>
</reference>
<keyword evidence="4 9" id="KW-0863">Zinc-finger</keyword>
<comment type="subcellular location">
    <subcellularLocation>
        <location evidence="1">Nucleus</location>
    </subcellularLocation>
</comment>
<dbReference type="PROSITE" id="PS50157">
    <property type="entry name" value="ZINC_FINGER_C2H2_2"/>
    <property type="match status" value="4"/>
</dbReference>
<feature type="domain" description="C2H2-type" evidence="11">
    <location>
        <begin position="413"/>
        <end position="431"/>
    </location>
</feature>
<keyword evidence="3" id="KW-0677">Repeat</keyword>
<evidence type="ECO:0000259" key="11">
    <source>
        <dbReference type="PROSITE" id="PS50157"/>
    </source>
</evidence>
<evidence type="ECO:0000256" key="2">
    <source>
        <dbReference type="ARBA" id="ARBA00022723"/>
    </source>
</evidence>
<keyword evidence="7" id="KW-0539">Nucleus</keyword>
<keyword evidence="2" id="KW-0479">Metal-binding</keyword>
<evidence type="ECO:0000256" key="3">
    <source>
        <dbReference type="ARBA" id="ARBA00022737"/>
    </source>
</evidence>
<feature type="region of interest" description="Disordered" evidence="10">
    <location>
        <begin position="153"/>
        <end position="193"/>
    </location>
</feature>
<dbReference type="FunFam" id="3.30.160.60:FF:000110">
    <property type="entry name" value="Zinc finger protein-like"/>
    <property type="match status" value="1"/>
</dbReference>
<accession>A0A8W8KBF5</accession>
<evidence type="ECO:0000256" key="8">
    <source>
        <dbReference type="ARBA" id="ARBA00037948"/>
    </source>
</evidence>
<dbReference type="AlphaFoldDB" id="A0A8W8KBF5"/>
<feature type="domain" description="C2H2-type" evidence="11">
    <location>
        <begin position="326"/>
        <end position="353"/>
    </location>
</feature>
<feature type="domain" description="C2H2-type" evidence="11">
    <location>
        <begin position="354"/>
        <end position="381"/>
    </location>
</feature>
<dbReference type="PROSITE" id="PS00028">
    <property type="entry name" value="ZINC_FINGER_C2H2_1"/>
    <property type="match status" value="3"/>
</dbReference>
<keyword evidence="6" id="KW-0238">DNA-binding</keyword>
<evidence type="ECO:0000256" key="9">
    <source>
        <dbReference type="PROSITE-ProRule" id="PRU00042"/>
    </source>
</evidence>
<dbReference type="PANTHER" id="PTHR24388">
    <property type="entry name" value="ZINC FINGER PROTEIN"/>
    <property type="match status" value="1"/>
</dbReference>
<comment type="similarity">
    <text evidence="8">Belongs to the snail C2H2-type zinc-finger protein family.</text>
</comment>
<dbReference type="InterPro" id="IPR050527">
    <property type="entry name" value="Snail/Krueppel_Znf"/>
</dbReference>